<keyword evidence="1" id="KW-0812">Transmembrane</keyword>
<accession>A0A1G9EA48</accession>
<reference evidence="4 5" key="1">
    <citation type="submission" date="2016-10" db="EMBL/GenBank/DDBJ databases">
        <authorList>
            <person name="de Groot N.N."/>
        </authorList>
    </citation>
    <scope>NUCLEOTIDE SEQUENCE [LARGE SCALE GENOMIC DNA]</scope>
    <source>
        <strain evidence="4 5">DSM 25186</strain>
    </source>
</reference>
<dbReference type="AlphaFoldDB" id="A0A1G9EA48"/>
<dbReference type="EMBL" id="FNFO01000003">
    <property type="protein sequence ID" value="SDK72895.1"/>
    <property type="molecule type" value="Genomic_DNA"/>
</dbReference>
<name>A0A1G9EA48_9BACT</name>
<proteinExistence type="predicted"/>
<gene>
    <name evidence="4" type="ORF">SAMN05421823_103396</name>
</gene>
<dbReference type="InterPro" id="IPR012373">
    <property type="entry name" value="Ferrdict_sens_TM"/>
</dbReference>
<dbReference type="OrthoDB" id="1523489at2"/>
<feature type="transmembrane region" description="Helical" evidence="1">
    <location>
        <begin position="88"/>
        <end position="109"/>
    </location>
</feature>
<dbReference type="Gene3D" id="3.55.50.30">
    <property type="match status" value="1"/>
</dbReference>
<evidence type="ECO:0000313" key="5">
    <source>
        <dbReference type="Proteomes" id="UP000198510"/>
    </source>
</evidence>
<dbReference type="Proteomes" id="UP000198510">
    <property type="component" value="Unassembled WGS sequence"/>
</dbReference>
<dbReference type="STRING" id="1075417.SAMN05421823_103396"/>
<organism evidence="4 5">
    <name type="scientific">Catalinimonas alkaloidigena</name>
    <dbReference type="NCBI Taxonomy" id="1075417"/>
    <lineage>
        <taxon>Bacteria</taxon>
        <taxon>Pseudomonadati</taxon>
        <taxon>Bacteroidota</taxon>
        <taxon>Cytophagia</taxon>
        <taxon>Cytophagales</taxon>
        <taxon>Catalimonadaceae</taxon>
        <taxon>Catalinimonas</taxon>
    </lineage>
</organism>
<feature type="domain" description="Protein FecR C-terminal" evidence="3">
    <location>
        <begin position="261"/>
        <end position="328"/>
    </location>
</feature>
<dbReference type="Pfam" id="PF16344">
    <property type="entry name" value="FecR_C"/>
    <property type="match status" value="1"/>
</dbReference>
<protein>
    <submittedName>
        <fullName evidence="4">Ferric-dicitrate binding protein FerR, regulates iron transport through sigma-19</fullName>
    </submittedName>
</protein>
<keyword evidence="1" id="KW-1133">Transmembrane helix</keyword>
<evidence type="ECO:0000259" key="3">
    <source>
        <dbReference type="Pfam" id="PF16344"/>
    </source>
</evidence>
<dbReference type="Gene3D" id="2.60.120.1440">
    <property type="match status" value="1"/>
</dbReference>
<dbReference type="InterPro" id="IPR032508">
    <property type="entry name" value="FecR_C"/>
</dbReference>
<dbReference type="PIRSF" id="PIRSF018266">
    <property type="entry name" value="FecR"/>
    <property type="match status" value="1"/>
</dbReference>
<dbReference type="InterPro" id="IPR006860">
    <property type="entry name" value="FecR"/>
</dbReference>
<dbReference type="GO" id="GO:0016989">
    <property type="term" value="F:sigma factor antagonist activity"/>
    <property type="evidence" value="ECO:0007669"/>
    <property type="project" value="TreeGrafter"/>
</dbReference>
<evidence type="ECO:0000256" key="1">
    <source>
        <dbReference type="SAM" id="Phobius"/>
    </source>
</evidence>
<dbReference type="PANTHER" id="PTHR30273">
    <property type="entry name" value="PERIPLASMIC SIGNAL SENSOR AND SIGMA FACTOR ACTIVATOR FECR-RELATED"/>
    <property type="match status" value="1"/>
</dbReference>
<dbReference type="PANTHER" id="PTHR30273:SF2">
    <property type="entry name" value="PROTEIN FECR"/>
    <property type="match status" value="1"/>
</dbReference>
<dbReference type="RefSeq" id="WP_089681400.1">
    <property type="nucleotide sequence ID" value="NZ_FNFO01000003.1"/>
</dbReference>
<evidence type="ECO:0000259" key="2">
    <source>
        <dbReference type="Pfam" id="PF04773"/>
    </source>
</evidence>
<keyword evidence="1" id="KW-0472">Membrane</keyword>
<sequence>MKYDHYEAEDFAADEAFTAWVQHPEPETERFWQDWLAAHPDKRPTVAQAVQLVRRLRFQNPVVSEPDVQDAWQDVQAQLDSRRRQRTLYRMAAVISFLILSSAATVWVLSNQWERVETAFGETRTLELPDGSRVVLNAHSQLRYPASWDATEDRDVWLEGEAFFDVVHTANHQPFRVHTPELDIRVLGTSFNVRHRRGKTQVALQQGSVQLQLNPEVTPAAAADPIMLVPGDLGQFSDATQRLEKQPVDVAAQAAWKHQLFVFDDTPLSEIALHLKDQWGVDVAFADPVTEERRLTGEIQAPSLDVFLESLEEVLDLEIQREQNRLLIQ</sequence>
<dbReference type="Pfam" id="PF04773">
    <property type="entry name" value="FecR"/>
    <property type="match status" value="1"/>
</dbReference>
<feature type="domain" description="FecR protein" evidence="2">
    <location>
        <begin position="115"/>
        <end position="210"/>
    </location>
</feature>
<evidence type="ECO:0000313" key="4">
    <source>
        <dbReference type="EMBL" id="SDK72895.1"/>
    </source>
</evidence>
<keyword evidence="5" id="KW-1185">Reference proteome</keyword>